<protein>
    <submittedName>
        <fullName evidence="2">Uncharacterized protein</fullName>
    </submittedName>
</protein>
<name>L9YM42_9EURY</name>
<organism evidence="2 3">
    <name type="scientific">Natrinema gari JCM 14663</name>
    <dbReference type="NCBI Taxonomy" id="1230459"/>
    <lineage>
        <taxon>Archaea</taxon>
        <taxon>Methanobacteriati</taxon>
        <taxon>Methanobacteriota</taxon>
        <taxon>Stenosarchaea group</taxon>
        <taxon>Halobacteria</taxon>
        <taxon>Halobacteriales</taxon>
        <taxon>Natrialbaceae</taxon>
        <taxon>Natrinema</taxon>
    </lineage>
</organism>
<gene>
    <name evidence="2" type="ORF">C486_20739</name>
</gene>
<evidence type="ECO:0000313" key="2">
    <source>
        <dbReference type="EMBL" id="ELY75295.1"/>
    </source>
</evidence>
<comment type="caution">
    <text evidence="2">The sequence shown here is derived from an EMBL/GenBank/DDBJ whole genome shotgun (WGS) entry which is preliminary data.</text>
</comment>
<accession>L9YM42</accession>
<dbReference type="EMBL" id="AOIJ01000087">
    <property type="protein sequence ID" value="ELY75295.1"/>
    <property type="molecule type" value="Genomic_DNA"/>
</dbReference>
<dbReference type="RefSeq" id="WP_008459395.1">
    <property type="nucleotide sequence ID" value="NZ_AOIJ01000087.1"/>
</dbReference>
<reference evidence="2 3" key="1">
    <citation type="journal article" date="2014" name="PLoS Genet.">
        <title>Phylogenetically driven sequencing of extremely halophilic archaea reveals strategies for static and dynamic osmo-response.</title>
        <authorList>
            <person name="Becker E.A."/>
            <person name="Seitzer P.M."/>
            <person name="Tritt A."/>
            <person name="Larsen D."/>
            <person name="Krusor M."/>
            <person name="Yao A.I."/>
            <person name="Wu D."/>
            <person name="Madern D."/>
            <person name="Eisen J.A."/>
            <person name="Darling A.E."/>
            <person name="Facciotti M.T."/>
        </authorList>
    </citation>
    <scope>NUCLEOTIDE SEQUENCE [LARGE SCALE GENOMIC DNA]</scope>
    <source>
        <strain evidence="2 3">JCM 14663</strain>
    </source>
</reference>
<dbReference type="AlphaFoldDB" id="L9YM42"/>
<feature type="region of interest" description="Disordered" evidence="1">
    <location>
        <begin position="1"/>
        <end position="21"/>
    </location>
</feature>
<evidence type="ECO:0000256" key="1">
    <source>
        <dbReference type="SAM" id="MobiDB-lite"/>
    </source>
</evidence>
<feature type="compositionally biased region" description="Low complexity" evidence="1">
    <location>
        <begin position="8"/>
        <end position="17"/>
    </location>
</feature>
<keyword evidence="3" id="KW-1185">Reference proteome</keyword>
<sequence>MSSHCSDTDSATTTPAAEQWTSISKHVVNSYLEANNAPSPR</sequence>
<evidence type="ECO:0000313" key="3">
    <source>
        <dbReference type="Proteomes" id="UP000011592"/>
    </source>
</evidence>
<dbReference type="Proteomes" id="UP000011592">
    <property type="component" value="Unassembled WGS sequence"/>
</dbReference>
<proteinExistence type="predicted"/>